<dbReference type="PANTHER" id="PTHR31157:SF1">
    <property type="entry name" value="SCP DOMAIN-CONTAINING PROTEIN"/>
    <property type="match status" value="1"/>
</dbReference>
<organism evidence="3 4">
    <name type="scientific">Candidatus Aquicultor secundus</name>
    <dbReference type="NCBI Taxonomy" id="1973895"/>
    <lineage>
        <taxon>Bacteria</taxon>
        <taxon>Bacillati</taxon>
        <taxon>Actinomycetota</taxon>
        <taxon>Candidatus Aquicultoria</taxon>
        <taxon>Candidatus Aquicultorales</taxon>
        <taxon>Candidatus Aquicultoraceae</taxon>
        <taxon>Candidatus Aquicultor</taxon>
    </lineage>
</organism>
<dbReference type="EMBL" id="PFNG01000217">
    <property type="protein sequence ID" value="PIZ36021.1"/>
    <property type="molecule type" value="Genomic_DNA"/>
</dbReference>
<evidence type="ECO:0000256" key="1">
    <source>
        <dbReference type="SAM" id="Phobius"/>
    </source>
</evidence>
<reference evidence="4" key="1">
    <citation type="submission" date="2017-09" db="EMBL/GenBank/DDBJ databases">
        <title>Depth-based differentiation of microbial function through sediment-hosted aquifers and enrichment of novel symbionts in the deep terrestrial subsurface.</title>
        <authorList>
            <person name="Probst A.J."/>
            <person name="Ladd B."/>
            <person name="Jarett J.K."/>
            <person name="Geller-Mcgrath D.E."/>
            <person name="Sieber C.M.K."/>
            <person name="Emerson J.B."/>
            <person name="Anantharaman K."/>
            <person name="Thomas B.C."/>
            <person name="Malmstrom R."/>
            <person name="Stieglmeier M."/>
            <person name="Klingl A."/>
            <person name="Woyke T."/>
            <person name="Ryan C.M."/>
            <person name="Banfield J.F."/>
        </authorList>
    </citation>
    <scope>NUCLEOTIDE SEQUENCE [LARGE SCALE GENOMIC DNA]</scope>
</reference>
<dbReference type="AlphaFoldDB" id="A0A2M7T643"/>
<dbReference type="Pfam" id="PF00188">
    <property type="entry name" value="CAP"/>
    <property type="match status" value="1"/>
</dbReference>
<dbReference type="PANTHER" id="PTHR31157">
    <property type="entry name" value="SCP DOMAIN-CONTAINING PROTEIN"/>
    <property type="match status" value="1"/>
</dbReference>
<gene>
    <name evidence="3" type="ORF">COY37_09380</name>
</gene>
<evidence type="ECO:0000259" key="2">
    <source>
        <dbReference type="Pfam" id="PF00188"/>
    </source>
</evidence>
<name>A0A2M7T643_9ACTN</name>
<dbReference type="Proteomes" id="UP000230956">
    <property type="component" value="Unassembled WGS sequence"/>
</dbReference>
<protein>
    <recommendedName>
        <fullName evidence="2">SCP domain-containing protein</fullName>
    </recommendedName>
</protein>
<feature type="transmembrane region" description="Helical" evidence="1">
    <location>
        <begin position="12"/>
        <end position="35"/>
    </location>
</feature>
<dbReference type="InterPro" id="IPR014044">
    <property type="entry name" value="CAP_dom"/>
</dbReference>
<keyword evidence="1" id="KW-0472">Membrane</keyword>
<dbReference type="RefSeq" id="WP_286678292.1">
    <property type="nucleotide sequence ID" value="NZ_MNXI01000072.1"/>
</dbReference>
<accession>A0A2M7T643</accession>
<comment type="caution">
    <text evidence="3">The sequence shown here is derived from an EMBL/GenBank/DDBJ whole genome shotgun (WGS) entry which is preliminary data.</text>
</comment>
<proteinExistence type="predicted"/>
<feature type="domain" description="SCP" evidence="2">
    <location>
        <begin position="101"/>
        <end position="231"/>
    </location>
</feature>
<dbReference type="Gene3D" id="3.40.33.10">
    <property type="entry name" value="CAP"/>
    <property type="match status" value="1"/>
</dbReference>
<evidence type="ECO:0000313" key="4">
    <source>
        <dbReference type="Proteomes" id="UP000230956"/>
    </source>
</evidence>
<dbReference type="InterPro" id="IPR035940">
    <property type="entry name" value="CAP_sf"/>
</dbReference>
<keyword evidence="1" id="KW-1133">Transmembrane helix</keyword>
<keyword evidence="1" id="KW-0812">Transmembrane</keyword>
<evidence type="ECO:0000313" key="3">
    <source>
        <dbReference type="EMBL" id="PIZ36021.1"/>
    </source>
</evidence>
<sequence>MNGARLLFQIFVRALWVFVSMLTMLTLAFFTTLYFNDPKLAHDFGKSCVSCKKPSITVSTLKNPKGGGLDLRDWRVVISPATTEPKVMPELNPTEQQSAALSRVNHYRSVVGLKAVTLNKTINKASTAHATYNVSHNLSGHIESNSDTGFTGAWPWDRMRHFGYDEFTYATEVCSMRWSSAQYLLRIDPQWAIDGWVDTVYHRLPIINPNVYETGFGAAKAGDRVAYVMDFANPGFPISKKIIYYPADAQTNVPVKFTGDETPDPLPGAKYPVGYPITITFNGYKDIKIIDVKLTDSNGVDVKFYKIMPFSDKYIRDSIAIIPKRPLEYGMDYRVSINANADDDSIYLDWRFKTKTSD</sequence>
<dbReference type="SUPFAM" id="SSF55797">
    <property type="entry name" value="PR-1-like"/>
    <property type="match status" value="1"/>
</dbReference>
<dbReference type="CDD" id="cd05379">
    <property type="entry name" value="CAP_bacterial"/>
    <property type="match status" value="1"/>
</dbReference>